<sequence length="718" mass="73826">WVLAALRRRRLGADVVALLALVGTLVVGAYLAGAVIAVMLASGRALEAWAAGRARHELTALAARAPTVAHALQDGTVVDLPVDRVAVGSLLVVKPGDVVPIDGRVESGQAVLDEAALTGEAQPVERAAGEAVRSGVVNAGGAFPLRTTTTAAESTYAGIVRLVAGAQASAAPSVRLADRYAGLFLALSLAVAGGVWLATADLTRAVAVLVVATPCPLILAVPVALVAGLSRSARCGVVVKGGDVLERLAGVDVLLVDKTGTLTVGRPAVAEVVPHGGLDGATVLALAASLDQVSPHVLAAALVRRAHDLGLPLVPPVDVDEVAGQGILGRVGDHTVAVGKAIWACPGADAAWVRPLRRRADRDGMLTLFVGVDGRPAGVVLLDDPIRPDAARTVRRLRSHGIRRVVMVTGDRLEPAEAIGAMIGVDEVLAERSPAEKVEAVRTERSGGRVAMVGDGINDAPALALADVGVAMGARGATASSEAADVVLTVDRLDRLGEAAAIARRARRIAGQSAAAGIGLSLVAMGVAAAGYLPAVWGAVAQEAIDVLVILNALRALHTPESRALLDGAGLELARRFRAEHAELRPLLEEVRAAADAVSAESTADALGAARRVHTLLSERVVPHELAEDAMLYPALARALGGVDPTGTMSRAHLEIAHQTRRLGRLLDQLDDGVADAEDLAELRQLLYGLHAILELHFAQEDESYLSLADVADADADV</sequence>
<dbReference type="Gene3D" id="1.20.120.520">
    <property type="entry name" value="nmb1532 protein domain like"/>
    <property type="match status" value="1"/>
</dbReference>
<keyword evidence="8" id="KW-0067">ATP-binding</keyword>
<gene>
    <name evidence="11" type="ORF">GHK86_03740</name>
</gene>
<dbReference type="InterPro" id="IPR012312">
    <property type="entry name" value="Hemerythrin-like"/>
</dbReference>
<evidence type="ECO:0000313" key="12">
    <source>
        <dbReference type="Proteomes" id="UP000437736"/>
    </source>
</evidence>
<dbReference type="SFLD" id="SFLDS00003">
    <property type="entry name" value="Haloacid_Dehalogenase"/>
    <property type="match status" value="1"/>
</dbReference>
<comment type="similarity">
    <text evidence="2 8">Belongs to the cation transport ATPase (P-type) (TC 3.A.3) family. Type IB subfamily.</text>
</comment>
<evidence type="ECO:0000259" key="10">
    <source>
        <dbReference type="Pfam" id="PF01814"/>
    </source>
</evidence>
<dbReference type="InterPro" id="IPR001757">
    <property type="entry name" value="P_typ_ATPase"/>
</dbReference>
<feature type="non-terminal residue" evidence="11">
    <location>
        <position position="1"/>
    </location>
</feature>
<keyword evidence="3 8" id="KW-0812">Transmembrane</keyword>
<dbReference type="NCBIfam" id="TIGR01494">
    <property type="entry name" value="ATPase_P-type"/>
    <property type="match status" value="2"/>
</dbReference>
<dbReference type="SUPFAM" id="SSF81653">
    <property type="entry name" value="Calcium ATPase, transduction domain A"/>
    <property type="match status" value="1"/>
</dbReference>
<dbReference type="InterPro" id="IPR018303">
    <property type="entry name" value="ATPase_P-typ_P_site"/>
</dbReference>
<name>A0ABW9QR03_9ACTN</name>
<dbReference type="InterPro" id="IPR059000">
    <property type="entry name" value="ATPase_P-type_domA"/>
</dbReference>
<keyword evidence="8" id="KW-0547">Nucleotide-binding</keyword>
<dbReference type="Gene3D" id="3.40.50.1000">
    <property type="entry name" value="HAD superfamily/HAD-like"/>
    <property type="match status" value="1"/>
</dbReference>
<keyword evidence="4 8" id="KW-0479">Metal-binding</keyword>
<dbReference type="PROSITE" id="PS00154">
    <property type="entry name" value="ATPASE_E1_E2"/>
    <property type="match status" value="1"/>
</dbReference>
<dbReference type="InterPro" id="IPR036412">
    <property type="entry name" value="HAD-like_sf"/>
</dbReference>
<feature type="transmembrane region" description="Helical" evidence="8">
    <location>
        <begin position="15"/>
        <end position="40"/>
    </location>
</feature>
<dbReference type="PRINTS" id="PR00119">
    <property type="entry name" value="CATATPASE"/>
</dbReference>
<dbReference type="PANTHER" id="PTHR48085">
    <property type="entry name" value="CADMIUM/ZINC-TRANSPORTING ATPASE HMA2-RELATED"/>
    <property type="match status" value="1"/>
</dbReference>
<evidence type="ECO:0000256" key="4">
    <source>
        <dbReference type="ARBA" id="ARBA00022723"/>
    </source>
</evidence>
<dbReference type="InterPro" id="IPR008250">
    <property type="entry name" value="ATPase_P-typ_transduc_dom_A_sf"/>
</dbReference>
<evidence type="ECO:0000256" key="6">
    <source>
        <dbReference type="ARBA" id="ARBA00022989"/>
    </source>
</evidence>
<feature type="transmembrane region" description="Helical" evidence="8">
    <location>
        <begin position="180"/>
        <end position="199"/>
    </location>
</feature>
<dbReference type="EMBL" id="WJHE01000153">
    <property type="protein sequence ID" value="MST31839.1"/>
    <property type="molecule type" value="Genomic_DNA"/>
</dbReference>
<dbReference type="InterPro" id="IPR027256">
    <property type="entry name" value="P-typ_ATPase_IB"/>
</dbReference>
<comment type="caution">
    <text evidence="11">The sequence shown here is derived from an EMBL/GenBank/DDBJ whole genome shotgun (WGS) entry which is preliminary data.</text>
</comment>
<reference evidence="11 12" key="1">
    <citation type="submission" date="2019-11" db="EMBL/GenBank/DDBJ databases">
        <title>Acidiferrimicrobium australis gen. nov., sp. nov., an acidophilic and obligately heterotrophic, member of the Actinobacteria that catalyses dissimilatory oxido- reduction of iron isolated from metal-rich acidic water in Chile.</title>
        <authorList>
            <person name="Gonzalez D."/>
            <person name="Huber K."/>
            <person name="Hedrich S."/>
            <person name="Rojas-Villalobos C."/>
            <person name="Quatrini R."/>
            <person name="Dinamarca M.A."/>
            <person name="Schwarz A."/>
            <person name="Canales C."/>
            <person name="Nancucheo I."/>
        </authorList>
    </citation>
    <scope>NUCLEOTIDE SEQUENCE [LARGE SCALE GENOMIC DNA]</scope>
    <source>
        <strain evidence="11 12">USS-CCA1</strain>
    </source>
</reference>
<dbReference type="Gene3D" id="2.70.150.10">
    <property type="entry name" value="Calcium-transporting ATPase, cytoplasmic transduction domain A"/>
    <property type="match status" value="1"/>
</dbReference>
<dbReference type="InterPro" id="IPR051014">
    <property type="entry name" value="Cation_Transport_ATPase_IB"/>
</dbReference>
<evidence type="ECO:0000256" key="1">
    <source>
        <dbReference type="ARBA" id="ARBA00004651"/>
    </source>
</evidence>
<dbReference type="Pfam" id="PF01814">
    <property type="entry name" value="Hemerythrin"/>
    <property type="match status" value="1"/>
</dbReference>
<protein>
    <submittedName>
        <fullName evidence="11">Heavy metal translocating P-type ATPase</fullName>
    </submittedName>
</protein>
<comment type="subcellular location">
    <subcellularLocation>
        <location evidence="1">Cell membrane</location>
        <topology evidence="1">Multi-pass membrane protein</topology>
    </subcellularLocation>
</comment>
<dbReference type="CDD" id="cd12108">
    <property type="entry name" value="Hr-like"/>
    <property type="match status" value="1"/>
</dbReference>
<dbReference type="Gene3D" id="3.40.1110.10">
    <property type="entry name" value="Calcium-transporting ATPase, cytoplasmic domain N"/>
    <property type="match status" value="1"/>
</dbReference>
<evidence type="ECO:0000256" key="7">
    <source>
        <dbReference type="ARBA" id="ARBA00023136"/>
    </source>
</evidence>
<dbReference type="InterPro" id="IPR023298">
    <property type="entry name" value="ATPase_P-typ_TM_dom_sf"/>
</dbReference>
<evidence type="ECO:0000256" key="8">
    <source>
        <dbReference type="RuleBase" id="RU362081"/>
    </source>
</evidence>
<dbReference type="InterPro" id="IPR023299">
    <property type="entry name" value="ATPase_P-typ_cyto_dom_N"/>
</dbReference>
<evidence type="ECO:0000256" key="2">
    <source>
        <dbReference type="ARBA" id="ARBA00006024"/>
    </source>
</evidence>
<dbReference type="PANTHER" id="PTHR48085:SF5">
    <property type="entry name" value="CADMIUM_ZINC-TRANSPORTING ATPASE HMA4-RELATED"/>
    <property type="match status" value="1"/>
</dbReference>
<dbReference type="SFLD" id="SFLDF00027">
    <property type="entry name" value="p-type_atpase"/>
    <property type="match status" value="1"/>
</dbReference>
<keyword evidence="7 8" id="KW-0472">Membrane</keyword>
<dbReference type="Pfam" id="PF00122">
    <property type="entry name" value="E1-E2_ATPase"/>
    <property type="match status" value="1"/>
</dbReference>
<organism evidence="11 12">
    <name type="scientific">Acidiferrimicrobium australe</name>
    <dbReference type="NCBI Taxonomy" id="2664430"/>
    <lineage>
        <taxon>Bacteria</taxon>
        <taxon>Bacillati</taxon>
        <taxon>Actinomycetota</taxon>
        <taxon>Acidimicrobiia</taxon>
        <taxon>Acidimicrobiales</taxon>
        <taxon>Acidimicrobiaceae</taxon>
        <taxon>Acidiferrimicrobium</taxon>
    </lineage>
</organism>
<dbReference type="InterPro" id="IPR044492">
    <property type="entry name" value="P_typ_ATPase_HD_dom"/>
</dbReference>
<proteinExistence type="inferred from homology"/>
<feature type="domain" description="Hemerythrin-like" evidence="10">
    <location>
        <begin position="575"/>
        <end position="708"/>
    </location>
</feature>
<keyword evidence="6 8" id="KW-1133">Transmembrane helix</keyword>
<keyword evidence="12" id="KW-1185">Reference proteome</keyword>
<keyword evidence="8" id="KW-1003">Cell membrane</keyword>
<feature type="domain" description="P-type ATPase A" evidence="9">
    <location>
        <begin position="65"/>
        <end position="163"/>
    </location>
</feature>
<dbReference type="Pfam" id="PF00702">
    <property type="entry name" value="Hydrolase"/>
    <property type="match status" value="1"/>
</dbReference>
<keyword evidence="5" id="KW-1278">Translocase</keyword>
<evidence type="ECO:0000313" key="11">
    <source>
        <dbReference type="EMBL" id="MST31839.1"/>
    </source>
</evidence>
<dbReference type="SFLD" id="SFLDG00002">
    <property type="entry name" value="C1.7:_P-type_atpase_like"/>
    <property type="match status" value="1"/>
</dbReference>
<evidence type="ECO:0000256" key="3">
    <source>
        <dbReference type="ARBA" id="ARBA00022692"/>
    </source>
</evidence>
<evidence type="ECO:0000259" key="9">
    <source>
        <dbReference type="Pfam" id="PF00122"/>
    </source>
</evidence>
<dbReference type="Proteomes" id="UP000437736">
    <property type="component" value="Unassembled WGS sequence"/>
</dbReference>
<dbReference type="InterPro" id="IPR023214">
    <property type="entry name" value="HAD_sf"/>
</dbReference>
<feature type="transmembrane region" description="Helical" evidence="8">
    <location>
        <begin position="205"/>
        <end position="227"/>
    </location>
</feature>
<evidence type="ECO:0000256" key="5">
    <source>
        <dbReference type="ARBA" id="ARBA00022967"/>
    </source>
</evidence>
<dbReference type="SUPFAM" id="SSF56784">
    <property type="entry name" value="HAD-like"/>
    <property type="match status" value="1"/>
</dbReference>
<dbReference type="NCBIfam" id="TIGR01525">
    <property type="entry name" value="ATPase-IB_hvy"/>
    <property type="match status" value="1"/>
</dbReference>
<dbReference type="SUPFAM" id="SSF81665">
    <property type="entry name" value="Calcium ATPase, transmembrane domain M"/>
    <property type="match status" value="1"/>
</dbReference>
<accession>A0ABW9QR03</accession>
<feature type="transmembrane region" description="Helical" evidence="8">
    <location>
        <begin position="514"/>
        <end position="537"/>
    </location>
</feature>